<dbReference type="EC" id="2.7.4.3" evidence="5 7"/>
<dbReference type="UniPathway" id="UPA00588">
    <property type="reaction ID" value="UER00649"/>
</dbReference>
<keyword evidence="5" id="KW-0963">Cytoplasm</keyword>
<name>A0A1F7H9X0_9BACT</name>
<comment type="caution">
    <text evidence="5">Lacks conserved residue(s) required for the propagation of feature annotation.</text>
</comment>
<dbReference type="EMBL" id="MFZP01000026">
    <property type="protein sequence ID" value="OGK27482.1"/>
    <property type="molecule type" value="Genomic_DNA"/>
</dbReference>
<feature type="binding site" evidence="5">
    <location>
        <position position="31"/>
    </location>
    <ligand>
        <name>AMP</name>
        <dbReference type="ChEBI" id="CHEBI:456215"/>
    </ligand>
</feature>
<comment type="subunit">
    <text evidence="5 7">Monomer.</text>
</comment>
<dbReference type="Pfam" id="PF00406">
    <property type="entry name" value="ADK"/>
    <property type="match status" value="1"/>
</dbReference>
<dbReference type="SUPFAM" id="SSF52540">
    <property type="entry name" value="P-loop containing nucleoside triphosphate hydrolases"/>
    <property type="match status" value="2"/>
</dbReference>
<dbReference type="GO" id="GO:0004017">
    <property type="term" value="F:AMP kinase activity"/>
    <property type="evidence" value="ECO:0007669"/>
    <property type="project" value="UniProtKB-UniRule"/>
</dbReference>
<comment type="pathway">
    <text evidence="5">Purine metabolism; AMP biosynthesis via salvage pathway; AMP from ADP: step 1/1.</text>
</comment>
<dbReference type="GO" id="GO:0044209">
    <property type="term" value="P:AMP salvage"/>
    <property type="evidence" value="ECO:0007669"/>
    <property type="project" value="UniProtKB-UniRule"/>
</dbReference>
<feature type="binding site" evidence="5">
    <location>
        <position position="164"/>
    </location>
    <ligand>
        <name>ATP</name>
        <dbReference type="ChEBI" id="CHEBI:30616"/>
    </ligand>
</feature>
<comment type="caution">
    <text evidence="8">The sequence shown here is derived from an EMBL/GenBank/DDBJ whole genome shotgun (WGS) entry which is preliminary data.</text>
</comment>
<keyword evidence="3 5" id="KW-0547">Nucleotide-binding</keyword>
<dbReference type="AlphaFoldDB" id="A0A1F7H9X0"/>
<reference evidence="8 9" key="1">
    <citation type="journal article" date="2016" name="Nat. Commun.">
        <title>Thousands of microbial genomes shed light on interconnected biogeochemical processes in an aquifer system.</title>
        <authorList>
            <person name="Anantharaman K."/>
            <person name="Brown C.T."/>
            <person name="Hug L.A."/>
            <person name="Sharon I."/>
            <person name="Castelle C.J."/>
            <person name="Probst A.J."/>
            <person name="Thomas B.C."/>
            <person name="Singh A."/>
            <person name="Wilkins M.J."/>
            <person name="Karaoz U."/>
            <person name="Brodie E.L."/>
            <person name="Williams K.H."/>
            <person name="Hubbard S.S."/>
            <person name="Banfield J.F."/>
        </authorList>
    </citation>
    <scope>NUCLEOTIDE SEQUENCE [LARGE SCALE GENOMIC DNA]</scope>
</reference>
<feature type="binding site" evidence="5">
    <location>
        <position position="136"/>
    </location>
    <ligand>
        <name>AMP</name>
        <dbReference type="ChEBI" id="CHEBI:456215"/>
    </ligand>
</feature>
<evidence type="ECO:0000256" key="5">
    <source>
        <dbReference type="HAMAP-Rule" id="MF_00235"/>
    </source>
</evidence>
<dbReference type="InterPro" id="IPR000850">
    <property type="entry name" value="Adenylat/UMP-CMP_kin"/>
</dbReference>
<dbReference type="Proteomes" id="UP000178597">
    <property type="component" value="Unassembled WGS sequence"/>
</dbReference>
<proteinExistence type="inferred from homology"/>
<feature type="binding site" evidence="5">
    <location>
        <begin position="57"/>
        <end position="59"/>
    </location>
    <ligand>
        <name>AMP</name>
        <dbReference type="ChEBI" id="CHEBI:456215"/>
    </ligand>
</feature>
<sequence length="386" mass="45079">MKLVLLGIQGAGKSTQGNLLSHQLHLPYLSTGHIFREIAKEKTTLGRYMKETLNAGILVPDYKTIEIVHQYLSKPEYKRGYILDGFPRTLNQARRFKNNVDKVLYIDVPDRDALWRIAYRNDTSREDETLKAIKKRIELFHKYTRPVIEFYEKRGKLVEIDGTKDIKQVNKDILQSLGRQLVKGEIRKWERKHQKIILAVVGLPGAGKTAASEYFKEKGIPVIEFGKIINDYIDKHKLEHSEVNHKKMREGLRDKHGKEAFVVLNEERIHNALHKHFMIVIDGLRSWEEYIYIKNKFPNTKVVLLALYADKKLRYERIEKRGYRNHFYGEDRDIDELIGINMAPTLGYADYFVDANSTLEDLRDKLEGVYRVIYFSNGGAFHKNDS</sequence>
<dbReference type="GO" id="GO:0005737">
    <property type="term" value="C:cytoplasm"/>
    <property type="evidence" value="ECO:0007669"/>
    <property type="project" value="UniProtKB-SubCell"/>
</dbReference>
<organism evidence="8 9">
    <name type="scientific">Candidatus Roizmanbacteria bacterium RIFCSPHIGHO2_02_FULL_39_9</name>
    <dbReference type="NCBI Taxonomy" id="1802040"/>
    <lineage>
        <taxon>Bacteria</taxon>
        <taxon>Candidatus Roizmaniibacteriota</taxon>
    </lineage>
</organism>
<evidence type="ECO:0000313" key="8">
    <source>
        <dbReference type="EMBL" id="OGK27482.1"/>
    </source>
</evidence>
<keyword evidence="5 7" id="KW-0067">ATP-binding</keyword>
<evidence type="ECO:0000256" key="7">
    <source>
        <dbReference type="RuleBase" id="RU003331"/>
    </source>
</evidence>
<feature type="region of interest" description="NMP" evidence="5">
    <location>
        <begin position="30"/>
        <end position="59"/>
    </location>
</feature>
<evidence type="ECO:0000313" key="9">
    <source>
        <dbReference type="Proteomes" id="UP000178597"/>
    </source>
</evidence>
<dbReference type="PRINTS" id="PR00094">
    <property type="entry name" value="ADENYLTKNASE"/>
</dbReference>
<comment type="similarity">
    <text evidence="5 6">Belongs to the adenylate kinase family.</text>
</comment>
<feature type="binding site" evidence="5">
    <location>
        <position position="120"/>
    </location>
    <ligand>
        <name>ATP</name>
        <dbReference type="ChEBI" id="CHEBI:30616"/>
    </ligand>
</feature>
<gene>
    <name evidence="5" type="primary">adk</name>
    <name evidence="8" type="ORF">A3C28_04520</name>
</gene>
<accession>A0A1F7H9X0</accession>
<comment type="function">
    <text evidence="5">Catalyzes the reversible transfer of the terminal phosphate group between ATP and AMP. Plays an important role in cellular energy homeostasis and in adenine nucleotide metabolism.</text>
</comment>
<evidence type="ECO:0000256" key="4">
    <source>
        <dbReference type="ARBA" id="ARBA00022777"/>
    </source>
</evidence>
<dbReference type="CDD" id="cd01428">
    <property type="entry name" value="ADK"/>
    <property type="match status" value="1"/>
</dbReference>
<dbReference type="InterPro" id="IPR033690">
    <property type="entry name" value="Adenylat_kinase_CS"/>
</dbReference>
<dbReference type="HAMAP" id="MF_00235">
    <property type="entry name" value="Adenylate_kinase_Adk"/>
    <property type="match status" value="1"/>
</dbReference>
<keyword evidence="1 5" id="KW-0808">Transferase</keyword>
<evidence type="ECO:0000256" key="2">
    <source>
        <dbReference type="ARBA" id="ARBA00022727"/>
    </source>
</evidence>
<evidence type="ECO:0000256" key="3">
    <source>
        <dbReference type="ARBA" id="ARBA00022741"/>
    </source>
</evidence>
<dbReference type="Pfam" id="PF13238">
    <property type="entry name" value="AAA_18"/>
    <property type="match status" value="1"/>
</dbReference>
<comment type="domain">
    <text evidence="5">Consists of three domains, a large central CORE domain and two small peripheral domains, NMPbind and LID, which undergo movements during catalysis. The LID domain closes over the site of phosphoryl transfer upon ATP binding. Assembling and dissambling the active center during each catalytic cycle provides an effective means to prevent ATP hydrolysis.</text>
</comment>
<feature type="binding site" evidence="5">
    <location>
        <position position="92"/>
    </location>
    <ligand>
        <name>AMP</name>
        <dbReference type="ChEBI" id="CHEBI:456215"/>
    </ligand>
</feature>
<dbReference type="PROSITE" id="PS00113">
    <property type="entry name" value="ADENYLATE_KINASE"/>
    <property type="match status" value="1"/>
</dbReference>
<dbReference type="STRING" id="1802040.A3C28_04520"/>
<feature type="binding site" evidence="5">
    <location>
        <position position="36"/>
    </location>
    <ligand>
        <name>AMP</name>
        <dbReference type="ChEBI" id="CHEBI:456215"/>
    </ligand>
</feature>
<comment type="catalytic activity">
    <reaction evidence="5 7">
        <text>AMP + ATP = 2 ADP</text>
        <dbReference type="Rhea" id="RHEA:12973"/>
        <dbReference type="ChEBI" id="CHEBI:30616"/>
        <dbReference type="ChEBI" id="CHEBI:456215"/>
        <dbReference type="ChEBI" id="CHEBI:456216"/>
        <dbReference type="EC" id="2.7.4.3"/>
    </reaction>
</comment>
<evidence type="ECO:0000256" key="6">
    <source>
        <dbReference type="RuleBase" id="RU003330"/>
    </source>
</evidence>
<keyword evidence="2 5" id="KW-0545">Nucleotide biosynthesis</keyword>
<dbReference type="PANTHER" id="PTHR23359">
    <property type="entry name" value="NUCLEOTIDE KINASE"/>
    <property type="match status" value="1"/>
</dbReference>
<dbReference type="Gene3D" id="3.40.50.300">
    <property type="entry name" value="P-loop containing nucleotide triphosphate hydrolases"/>
    <property type="match status" value="2"/>
</dbReference>
<dbReference type="InterPro" id="IPR027417">
    <property type="entry name" value="P-loop_NTPase"/>
</dbReference>
<feature type="binding site" evidence="5">
    <location>
        <begin position="10"/>
        <end position="15"/>
    </location>
    <ligand>
        <name>ATP</name>
        <dbReference type="ChEBI" id="CHEBI:30616"/>
    </ligand>
</feature>
<feature type="binding site" evidence="5">
    <location>
        <position position="125"/>
    </location>
    <ligand>
        <name>AMP</name>
        <dbReference type="ChEBI" id="CHEBI:456215"/>
    </ligand>
</feature>
<feature type="binding site" evidence="5">
    <location>
        <begin position="85"/>
        <end position="88"/>
    </location>
    <ligand>
        <name>AMP</name>
        <dbReference type="ChEBI" id="CHEBI:456215"/>
    </ligand>
</feature>
<dbReference type="GO" id="GO:0005524">
    <property type="term" value="F:ATP binding"/>
    <property type="evidence" value="ECO:0007669"/>
    <property type="project" value="UniProtKB-UniRule"/>
</dbReference>
<comment type="subcellular location">
    <subcellularLocation>
        <location evidence="5 7">Cytoplasm</location>
    </subcellularLocation>
</comment>
<protein>
    <recommendedName>
        <fullName evidence="5 7">Adenylate kinase</fullName>
        <shortName evidence="5">AK</shortName>
        <ecNumber evidence="5 7">2.7.4.3</ecNumber>
    </recommendedName>
    <alternativeName>
        <fullName evidence="5">ATP-AMP transphosphorylase</fullName>
    </alternativeName>
    <alternativeName>
        <fullName evidence="5">ATP:AMP phosphotransferase</fullName>
    </alternativeName>
    <alternativeName>
        <fullName evidence="5">Adenylate monophosphate kinase</fullName>
    </alternativeName>
</protein>
<evidence type="ECO:0000256" key="1">
    <source>
        <dbReference type="ARBA" id="ARBA00022679"/>
    </source>
</evidence>
<keyword evidence="4 5" id="KW-0418">Kinase</keyword>